<dbReference type="InterPro" id="IPR032465">
    <property type="entry name" value="ACMSD"/>
</dbReference>
<dbReference type="Proteomes" id="UP001153387">
    <property type="component" value="Unassembled WGS sequence"/>
</dbReference>
<evidence type="ECO:0000259" key="2">
    <source>
        <dbReference type="Pfam" id="PF04909"/>
    </source>
</evidence>
<organism evidence="3 4">
    <name type="scientific">Cohnella ginsengisoli</name>
    <dbReference type="NCBI Taxonomy" id="425004"/>
    <lineage>
        <taxon>Bacteria</taxon>
        <taxon>Bacillati</taxon>
        <taxon>Bacillota</taxon>
        <taxon>Bacilli</taxon>
        <taxon>Bacillales</taxon>
        <taxon>Paenibacillaceae</taxon>
        <taxon>Cohnella</taxon>
    </lineage>
</organism>
<comment type="caution">
    <text evidence="3">The sequence shown here is derived from an EMBL/GenBank/DDBJ whole genome shotgun (WGS) entry which is preliminary data.</text>
</comment>
<feature type="domain" description="Amidohydrolase-related" evidence="2">
    <location>
        <begin position="74"/>
        <end position="277"/>
    </location>
</feature>
<dbReference type="PANTHER" id="PTHR21240">
    <property type="entry name" value="2-AMINO-3-CARBOXYLMUCONATE-6-SEMIALDEHYDE DECARBOXYLASE"/>
    <property type="match status" value="1"/>
</dbReference>
<dbReference type="InterPro" id="IPR032466">
    <property type="entry name" value="Metal_Hydrolase"/>
</dbReference>
<proteinExistence type="predicted"/>
<dbReference type="RefSeq" id="WP_277566259.1">
    <property type="nucleotide sequence ID" value="NZ_JAPDHZ010000003.1"/>
</dbReference>
<dbReference type="InterPro" id="IPR006680">
    <property type="entry name" value="Amidohydro-rel"/>
</dbReference>
<dbReference type="Pfam" id="PF04909">
    <property type="entry name" value="Amidohydro_2"/>
    <property type="match status" value="1"/>
</dbReference>
<reference evidence="3 4" key="1">
    <citation type="submission" date="2022-10" db="EMBL/GenBank/DDBJ databases">
        <title>Comparative genomic analysis of Cohnella hashimotonis sp. nov., isolated from the International Space Station.</title>
        <authorList>
            <person name="Simpson A."/>
            <person name="Venkateswaran K."/>
        </authorList>
    </citation>
    <scope>NUCLEOTIDE SEQUENCE [LARGE SCALE GENOMIC DNA]</scope>
    <source>
        <strain evidence="3 4">DSM 18997</strain>
    </source>
</reference>
<evidence type="ECO:0000313" key="4">
    <source>
        <dbReference type="Proteomes" id="UP001153387"/>
    </source>
</evidence>
<dbReference type="GO" id="GO:0016831">
    <property type="term" value="F:carboxy-lyase activity"/>
    <property type="evidence" value="ECO:0007669"/>
    <property type="project" value="InterPro"/>
</dbReference>
<dbReference type="Gene3D" id="3.20.20.140">
    <property type="entry name" value="Metal-dependent hydrolases"/>
    <property type="match status" value="1"/>
</dbReference>
<accession>A0A9X4KI65</accession>
<protein>
    <submittedName>
        <fullName evidence="3">Amidohydrolase family protein</fullName>
    </submittedName>
</protein>
<dbReference type="AlphaFoldDB" id="A0A9X4KI65"/>
<evidence type="ECO:0000256" key="1">
    <source>
        <dbReference type="ARBA" id="ARBA00023239"/>
    </source>
</evidence>
<sequence>MIIDFRMKPPIPAWEPLFAEGKNALSRLLNLKGLEPVRSETLDEVIREGEALGFAHSVIMGRGSEPGSSNEELAAFLASRTDDRFIGFIGADSPEVAGAVAVIEQFAATGLFRGVSINPAVLQPRVPVGDPSWDPIFVACLKHGLPLSITLSGFLGLVGSQVDYDYARPGGLARAALAYPDLKIIISHGAWPFVSEAISLAIFCPNVYLSPDLYLGFPGSKLYVEAANFQLSDRILFGTCYPNVPYDFALSHFRSQEWKEGVLERILYRNGAELLGLPYSFE</sequence>
<dbReference type="EMBL" id="JAPDHZ010000003">
    <property type="protein sequence ID" value="MDG0792461.1"/>
    <property type="molecule type" value="Genomic_DNA"/>
</dbReference>
<keyword evidence="1" id="KW-0456">Lyase</keyword>
<dbReference type="GO" id="GO:0016787">
    <property type="term" value="F:hydrolase activity"/>
    <property type="evidence" value="ECO:0007669"/>
    <property type="project" value="InterPro"/>
</dbReference>
<evidence type="ECO:0000313" key="3">
    <source>
        <dbReference type="EMBL" id="MDG0792461.1"/>
    </source>
</evidence>
<keyword evidence="4" id="KW-1185">Reference proteome</keyword>
<dbReference type="SUPFAM" id="SSF51556">
    <property type="entry name" value="Metallo-dependent hydrolases"/>
    <property type="match status" value="1"/>
</dbReference>
<name>A0A9X4KI65_9BACL</name>
<gene>
    <name evidence="3" type="ORF">OMP38_17445</name>
</gene>
<dbReference type="PANTHER" id="PTHR21240:SF19">
    <property type="entry name" value="CATALYTIC_ HYDROLASE"/>
    <property type="match status" value="1"/>
</dbReference>